<evidence type="ECO:0000313" key="2">
    <source>
        <dbReference type="Proteomes" id="UP000215335"/>
    </source>
</evidence>
<accession>A0A232EVA0</accession>
<reference evidence="1 2" key="1">
    <citation type="journal article" date="2017" name="Curr. Biol.">
        <title>The Evolution of Venom by Co-option of Single-Copy Genes.</title>
        <authorList>
            <person name="Martinson E.O."/>
            <person name="Mrinalini"/>
            <person name="Kelkar Y.D."/>
            <person name="Chang C.H."/>
            <person name="Werren J.H."/>
        </authorList>
    </citation>
    <scope>NUCLEOTIDE SEQUENCE [LARGE SCALE GENOMIC DNA]</scope>
    <source>
        <strain evidence="1 2">Alberta</strain>
        <tissue evidence="1">Whole body</tissue>
    </source>
</reference>
<gene>
    <name evidence="1" type="ORF">TSAR_008360</name>
</gene>
<sequence>MFRIPGKQNNRVRYIHDMYTYYQDRRGEGLTFRCATRYRTNCSEVIYLQNLHNLQEQQITVTGKHNHPEDPSLLLKAQFDITIKERVRERAAVNEPKQVFDYMCRLDQFRLLFENGDVDYHHHYKHIILNIFKRTLPGNPNNLEELNEMLQEYRITRDFYNGMARATDDSVCLVFIHDDMLEPLS</sequence>
<dbReference type="AlphaFoldDB" id="A0A232EVA0"/>
<dbReference type="Proteomes" id="UP000215335">
    <property type="component" value="Unassembled WGS sequence"/>
</dbReference>
<proteinExistence type="predicted"/>
<protein>
    <recommendedName>
        <fullName evidence="3">FLYWCH-type domain-containing protein</fullName>
    </recommendedName>
</protein>
<comment type="caution">
    <text evidence="1">The sequence shown here is derived from an EMBL/GenBank/DDBJ whole genome shotgun (WGS) entry which is preliminary data.</text>
</comment>
<evidence type="ECO:0008006" key="3">
    <source>
        <dbReference type="Google" id="ProtNLM"/>
    </source>
</evidence>
<evidence type="ECO:0000313" key="1">
    <source>
        <dbReference type="EMBL" id="OXU22281.1"/>
    </source>
</evidence>
<keyword evidence="2" id="KW-1185">Reference proteome</keyword>
<organism evidence="1 2">
    <name type="scientific">Trichomalopsis sarcophagae</name>
    <dbReference type="NCBI Taxonomy" id="543379"/>
    <lineage>
        <taxon>Eukaryota</taxon>
        <taxon>Metazoa</taxon>
        <taxon>Ecdysozoa</taxon>
        <taxon>Arthropoda</taxon>
        <taxon>Hexapoda</taxon>
        <taxon>Insecta</taxon>
        <taxon>Pterygota</taxon>
        <taxon>Neoptera</taxon>
        <taxon>Endopterygota</taxon>
        <taxon>Hymenoptera</taxon>
        <taxon>Apocrita</taxon>
        <taxon>Proctotrupomorpha</taxon>
        <taxon>Chalcidoidea</taxon>
        <taxon>Pteromalidae</taxon>
        <taxon>Pteromalinae</taxon>
        <taxon>Trichomalopsis</taxon>
    </lineage>
</organism>
<dbReference type="EMBL" id="NNAY01002023">
    <property type="protein sequence ID" value="OXU22281.1"/>
    <property type="molecule type" value="Genomic_DNA"/>
</dbReference>
<name>A0A232EVA0_9HYME</name>
<dbReference type="Gene3D" id="2.20.25.240">
    <property type="match status" value="1"/>
</dbReference>